<gene>
    <name evidence="1" type="ORF">B1A_08202</name>
</gene>
<protein>
    <submittedName>
        <fullName evidence="1">Uncharacterized protein</fullName>
    </submittedName>
</protein>
<proteinExistence type="predicted"/>
<dbReference type="SUPFAM" id="SSF51126">
    <property type="entry name" value="Pectin lyase-like"/>
    <property type="match status" value="1"/>
</dbReference>
<sequence>MAGGDIYKAILAAFHAGKANFEIPPGDYRFSSHYVPDTKAFLLRDLKRPANKPFTILAHGVTFWFPMEKRLPNYHLMVRIENCANITIQGLTVDSAERGC</sequence>
<reference evidence="1" key="2">
    <citation type="journal article" date="2014" name="ISME J.">
        <title>Microbial stratification in low pH oxic and suboxic macroscopic growths along an acid mine drainage.</title>
        <authorList>
            <person name="Mendez-Garcia C."/>
            <person name="Mesa V."/>
            <person name="Sprenger R.R."/>
            <person name="Richter M."/>
            <person name="Diez M.S."/>
            <person name="Solano J."/>
            <person name="Bargiela R."/>
            <person name="Golyshina O.V."/>
            <person name="Manteca A."/>
            <person name="Ramos J.L."/>
            <person name="Gallego J.R."/>
            <person name="Llorente I."/>
            <person name="Martins Dos Santos V.A."/>
            <person name="Jensen O.N."/>
            <person name="Pelaez A.I."/>
            <person name="Sanchez J."/>
            <person name="Ferrer M."/>
        </authorList>
    </citation>
    <scope>NUCLEOTIDE SEQUENCE</scope>
</reference>
<evidence type="ECO:0000313" key="1">
    <source>
        <dbReference type="EMBL" id="EQD66263.1"/>
    </source>
</evidence>
<comment type="caution">
    <text evidence="1">The sequence shown here is derived from an EMBL/GenBank/DDBJ whole genome shotgun (WGS) entry which is preliminary data.</text>
</comment>
<dbReference type="EMBL" id="AUZX01005866">
    <property type="protein sequence ID" value="EQD66263.1"/>
    <property type="molecule type" value="Genomic_DNA"/>
</dbReference>
<organism evidence="1">
    <name type="scientific">mine drainage metagenome</name>
    <dbReference type="NCBI Taxonomy" id="410659"/>
    <lineage>
        <taxon>unclassified sequences</taxon>
        <taxon>metagenomes</taxon>
        <taxon>ecological metagenomes</taxon>
    </lineage>
</organism>
<dbReference type="InterPro" id="IPR011050">
    <property type="entry name" value="Pectin_lyase_fold/virulence"/>
</dbReference>
<accession>T1BCM8</accession>
<feature type="non-terminal residue" evidence="1">
    <location>
        <position position="100"/>
    </location>
</feature>
<reference evidence="1" key="1">
    <citation type="submission" date="2013-08" db="EMBL/GenBank/DDBJ databases">
        <authorList>
            <person name="Mendez C."/>
            <person name="Richter M."/>
            <person name="Ferrer M."/>
            <person name="Sanchez J."/>
        </authorList>
    </citation>
    <scope>NUCLEOTIDE SEQUENCE</scope>
</reference>
<dbReference type="AlphaFoldDB" id="T1BCM8"/>
<name>T1BCM8_9ZZZZ</name>